<dbReference type="InterPro" id="IPR036390">
    <property type="entry name" value="WH_DNA-bd_sf"/>
</dbReference>
<organism evidence="1 2">
    <name type="scientific">Candidatus Agrococcus pullicola</name>
    <dbReference type="NCBI Taxonomy" id="2838429"/>
    <lineage>
        <taxon>Bacteria</taxon>
        <taxon>Bacillati</taxon>
        <taxon>Actinomycetota</taxon>
        <taxon>Actinomycetes</taxon>
        <taxon>Micrococcales</taxon>
        <taxon>Microbacteriaceae</taxon>
        <taxon>Agrococcus</taxon>
    </lineage>
</organism>
<dbReference type="EMBL" id="DXDC01000032">
    <property type="protein sequence ID" value="HIY64888.1"/>
    <property type="molecule type" value="Genomic_DNA"/>
</dbReference>
<evidence type="ECO:0000313" key="2">
    <source>
        <dbReference type="Proteomes" id="UP000824005"/>
    </source>
</evidence>
<reference evidence="1" key="1">
    <citation type="journal article" date="2021" name="PeerJ">
        <title>Extensive microbial diversity within the chicken gut microbiome revealed by metagenomics and culture.</title>
        <authorList>
            <person name="Gilroy R."/>
            <person name="Ravi A."/>
            <person name="Getino M."/>
            <person name="Pursley I."/>
            <person name="Horton D.L."/>
            <person name="Alikhan N.F."/>
            <person name="Baker D."/>
            <person name="Gharbi K."/>
            <person name="Hall N."/>
            <person name="Watson M."/>
            <person name="Adriaenssens E.M."/>
            <person name="Foster-Nyarko E."/>
            <person name="Jarju S."/>
            <person name="Secka A."/>
            <person name="Antonio M."/>
            <person name="Oren A."/>
            <person name="Chaudhuri R.R."/>
            <person name="La Ragione R."/>
            <person name="Hildebrand F."/>
            <person name="Pallen M.J."/>
        </authorList>
    </citation>
    <scope>NUCLEOTIDE SEQUENCE</scope>
    <source>
        <strain evidence="1">ChiGjej1B1-98</strain>
    </source>
</reference>
<evidence type="ECO:0000313" key="1">
    <source>
        <dbReference type="EMBL" id="HIY64888.1"/>
    </source>
</evidence>
<reference evidence="1" key="2">
    <citation type="submission" date="2021-04" db="EMBL/GenBank/DDBJ databases">
        <authorList>
            <person name="Gilroy R."/>
        </authorList>
    </citation>
    <scope>NUCLEOTIDE SEQUENCE</scope>
    <source>
        <strain evidence="1">ChiGjej1B1-98</strain>
    </source>
</reference>
<name>A0A9D1YT63_9MICO</name>
<dbReference type="AlphaFoldDB" id="A0A9D1YT63"/>
<feature type="non-terminal residue" evidence="1">
    <location>
        <position position="1"/>
    </location>
</feature>
<protein>
    <submittedName>
        <fullName evidence="1">Uncharacterized protein</fullName>
    </submittedName>
</protein>
<accession>A0A9D1YT63</accession>
<gene>
    <name evidence="1" type="ORF">H9830_01260</name>
</gene>
<dbReference type="Proteomes" id="UP000824005">
    <property type="component" value="Unassembled WGS sequence"/>
</dbReference>
<proteinExistence type="predicted"/>
<comment type="caution">
    <text evidence="1">The sequence shown here is derived from an EMBL/GenBank/DDBJ whole genome shotgun (WGS) entry which is preliminary data.</text>
</comment>
<sequence>VTESGRDAFNTWMLAELAERDAEAASLHRFFFLGLMAPVDRVTILRNIVRRMKDELEKFTRLRDQVAAVEIAREHREVADYQLATLEHGREAQSRTLQWFAERLEQEERRHNRYLDKAPGSSAAAGA</sequence>
<dbReference type="SUPFAM" id="SSF46785">
    <property type="entry name" value="Winged helix' DNA-binding domain"/>
    <property type="match status" value="1"/>
</dbReference>